<evidence type="ECO:0000313" key="2">
    <source>
        <dbReference type="Proteomes" id="UP000255317"/>
    </source>
</evidence>
<keyword evidence="2" id="KW-1185">Reference proteome</keyword>
<dbReference type="InterPro" id="IPR014985">
    <property type="entry name" value="WbqC"/>
</dbReference>
<dbReference type="AlphaFoldDB" id="A0A370QG32"/>
<dbReference type="Pfam" id="PF08889">
    <property type="entry name" value="WbqC"/>
    <property type="match status" value="1"/>
</dbReference>
<dbReference type="RefSeq" id="WP_115123510.1">
    <property type="nucleotide sequence ID" value="NZ_QRAO01000002.1"/>
</dbReference>
<dbReference type="OrthoDB" id="3611744at2"/>
<dbReference type="EMBL" id="QRAO01000002">
    <property type="protein sequence ID" value="RDK87326.1"/>
    <property type="molecule type" value="Genomic_DNA"/>
</dbReference>
<accession>A0A370QG32</accession>
<evidence type="ECO:0000313" key="1">
    <source>
        <dbReference type="EMBL" id="RDK87326.1"/>
    </source>
</evidence>
<reference evidence="1 2" key="1">
    <citation type="submission" date="2018-07" db="EMBL/GenBank/DDBJ databases">
        <title>Genomic Encyclopedia of Type Strains, Phase IV (KMG-IV): sequencing the most valuable type-strain genomes for metagenomic binning, comparative biology and taxonomic classification.</title>
        <authorList>
            <person name="Goeker M."/>
        </authorList>
    </citation>
    <scope>NUCLEOTIDE SEQUENCE [LARGE SCALE GENOMIC DNA]</scope>
    <source>
        <strain evidence="1 2">DSM 101478</strain>
    </source>
</reference>
<comment type="caution">
    <text evidence="1">The sequence shown here is derived from an EMBL/GenBank/DDBJ whole genome shotgun (WGS) entry which is preliminary data.</text>
</comment>
<gene>
    <name evidence="1" type="ORF">C8D94_102513</name>
</gene>
<organism evidence="1 2">
    <name type="scientific">Marinirhabdus gelatinilytica</name>
    <dbReference type="NCBI Taxonomy" id="1703343"/>
    <lineage>
        <taxon>Bacteria</taxon>
        <taxon>Pseudomonadati</taxon>
        <taxon>Bacteroidota</taxon>
        <taxon>Flavobacteriia</taxon>
        <taxon>Flavobacteriales</taxon>
        <taxon>Flavobacteriaceae</taxon>
    </lineage>
</organism>
<proteinExistence type="predicted"/>
<protein>
    <submittedName>
        <fullName evidence="1">WbqC-like protein</fullName>
    </submittedName>
</protein>
<sequence length="233" mass="27271">MKVAVMQPYIFPYLGYFQLIAAVDAFVFYDDVNYIKGGWVNRNRILVHGNEKFITFPCDKASPNKLISEIDLVVKHPLFKKQLRTIKQSYRKAPYFDSVFPLIESIFDDRPEKLSEFAMLGIERILDFLDISKELYVSSKNFNDTKDFDRTDRLIEICTSLKADTYINSAGGKELYSKKDFMEHNIQLKFLIPELTEYEQFKQEFVPGLSIIDVLMFNSKDKVVDLMKNYSLE</sequence>
<name>A0A370QG32_9FLAO</name>
<dbReference type="Proteomes" id="UP000255317">
    <property type="component" value="Unassembled WGS sequence"/>
</dbReference>